<accession>A0A0N0GGF2</accession>
<keyword evidence="1" id="KW-1133">Transmembrane helix</keyword>
<dbReference type="InterPro" id="IPR049711">
    <property type="entry name" value="PA3371-like"/>
</dbReference>
<dbReference type="Proteomes" id="UP000037891">
    <property type="component" value="Unassembled WGS sequence"/>
</dbReference>
<comment type="caution">
    <text evidence="2">The sequence shown here is derived from an EMBL/GenBank/DDBJ whole genome shotgun (WGS) entry which is preliminary data.</text>
</comment>
<dbReference type="NCBIfam" id="NF041882">
    <property type="entry name" value="PA3371_fam"/>
    <property type="match status" value="1"/>
</dbReference>
<reference evidence="2 3" key="2">
    <citation type="submission" date="2015-10" db="EMBL/GenBank/DDBJ databases">
        <title>Comparative genomics and high-throughput reverse genetic screens identify a new phytobacterial MAMP and an Arabidopsis receptor required for immune elicitation.</title>
        <authorList>
            <person name="Mott G.A."/>
            <person name="Thakur S."/>
            <person name="Wang P.W."/>
            <person name="Desveaux D."/>
            <person name="Guttman D.S."/>
        </authorList>
    </citation>
    <scope>NUCLEOTIDE SEQUENCE [LARGE SCALE GENOMIC DNA]</scope>
    <source>
        <strain evidence="2 3">0788_9</strain>
    </source>
</reference>
<protein>
    <submittedName>
        <fullName evidence="2">Uncharacterized protein</fullName>
    </submittedName>
</protein>
<dbReference type="PATRIC" id="fig|81035.3.peg.2199"/>
<keyword evidence="1" id="KW-0812">Transmembrane</keyword>
<evidence type="ECO:0000313" key="3">
    <source>
        <dbReference type="Proteomes" id="UP000037891"/>
    </source>
</evidence>
<proteinExistence type="predicted"/>
<evidence type="ECO:0000313" key="2">
    <source>
        <dbReference type="EMBL" id="KPC33188.1"/>
    </source>
</evidence>
<organism evidence="2 3">
    <name type="scientific">Pseudomonas syringae pv. cilantro</name>
    <dbReference type="NCBI Taxonomy" id="81035"/>
    <lineage>
        <taxon>Bacteria</taxon>
        <taxon>Pseudomonadati</taxon>
        <taxon>Pseudomonadota</taxon>
        <taxon>Gammaproteobacteria</taxon>
        <taxon>Pseudomonadales</taxon>
        <taxon>Pseudomonadaceae</taxon>
        <taxon>Pseudomonas</taxon>
        <taxon>Pseudomonas syringae</taxon>
    </lineage>
</organism>
<gene>
    <name evidence="2" type="ORF">ABJ99_2045</name>
</gene>
<dbReference type="EMBL" id="LGLN01000033">
    <property type="protein sequence ID" value="KPC33188.1"/>
    <property type="molecule type" value="Genomic_DNA"/>
</dbReference>
<feature type="transmembrane region" description="Helical" evidence="1">
    <location>
        <begin position="31"/>
        <end position="51"/>
    </location>
</feature>
<evidence type="ECO:0000256" key="1">
    <source>
        <dbReference type="SAM" id="Phobius"/>
    </source>
</evidence>
<sequence length="61" mass="6567">MSKPALSFLVLAIMALVVGLLLPPQEQVVSVVANIIAGLFAGLFLVALFVGRRFKFDPVLR</sequence>
<reference evidence="2 3" key="1">
    <citation type="submission" date="2015-07" db="EMBL/GenBank/DDBJ databases">
        <authorList>
            <person name="Noorani M."/>
        </authorList>
    </citation>
    <scope>NUCLEOTIDE SEQUENCE [LARGE SCALE GENOMIC DNA]</scope>
    <source>
        <strain evidence="2 3">0788_9</strain>
    </source>
</reference>
<name>A0A0N0GGF2_PSESX</name>
<dbReference type="RefSeq" id="WP_054085575.1">
    <property type="nucleotide sequence ID" value="NZ_LGLN01000033.1"/>
</dbReference>
<keyword evidence="1" id="KW-0472">Membrane</keyword>
<dbReference type="AlphaFoldDB" id="A0A0N0GGF2"/>